<evidence type="ECO:0000313" key="2">
    <source>
        <dbReference type="Proteomes" id="UP000018542"/>
    </source>
</evidence>
<dbReference type="PANTHER" id="PTHR39673">
    <property type="entry name" value="TUNGSTEN FORMYLMETHANOFURAN DEHYDROGENASE, SUBUNIT C (FWDC)"/>
    <property type="match status" value="1"/>
</dbReference>
<gene>
    <name evidence="1" type="ORF">W911_13345</name>
</gene>
<dbReference type="InterPro" id="IPR036485">
    <property type="entry name" value="Glu_synth_asu_C_sf"/>
</dbReference>
<dbReference type="PATRIC" id="fig|1029756.8.peg.2778"/>
<reference evidence="1 2" key="1">
    <citation type="journal article" date="2014" name="Genome Announc.">
        <title>Complete Genome Sequence of Hyphomicrobium nitrativorans Strain NL23, a Denitrifying Bacterium Isolated from Biofilm of a Methanol-Fed Denitrification System Treating Seawater at the Montreal Biodome.</title>
        <authorList>
            <person name="Martineau C."/>
            <person name="Villeneuve C."/>
            <person name="Mauffrey F."/>
            <person name="Villemur R."/>
        </authorList>
    </citation>
    <scope>NUCLEOTIDE SEQUENCE [LARGE SCALE GENOMIC DNA]</scope>
    <source>
        <strain evidence="1">NL23</strain>
    </source>
</reference>
<dbReference type="HOGENOM" id="CLU_072248_1_0_5"/>
<dbReference type="AlphaFoldDB" id="V5SF72"/>
<dbReference type="GO" id="GO:0015948">
    <property type="term" value="P:methanogenesis"/>
    <property type="evidence" value="ECO:0007669"/>
    <property type="project" value="InterPro"/>
</dbReference>
<dbReference type="SUPFAM" id="SSF69336">
    <property type="entry name" value="Alpha subunit of glutamate synthase, C-terminal domain"/>
    <property type="match status" value="1"/>
</dbReference>
<protein>
    <submittedName>
        <fullName evidence="1">Formylmethanofuran dehydrogenase subunit C</fullName>
    </submittedName>
</protein>
<dbReference type="GO" id="GO:0018493">
    <property type="term" value="F:formylmethanofuran dehydrogenase activity"/>
    <property type="evidence" value="ECO:0007669"/>
    <property type="project" value="InterPro"/>
</dbReference>
<organism evidence="1 2">
    <name type="scientific">Hyphomicrobium nitrativorans NL23</name>
    <dbReference type="NCBI Taxonomy" id="1029756"/>
    <lineage>
        <taxon>Bacteria</taxon>
        <taxon>Pseudomonadati</taxon>
        <taxon>Pseudomonadota</taxon>
        <taxon>Alphaproteobacteria</taxon>
        <taxon>Hyphomicrobiales</taxon>
        <taxon>Hyphomicrobiaceae</taxon>
        <taxon>Hyphomicrobium</taxon>
    </lineage>
</organism>
<accession>V5SF72</accession>
<sequence>MSTLSFTLRTAPTHALDLSSLIPGRLAELSTAEIEKLPLVTGAHALNVGDVFTVSGTPGAALAISADSTLLDYVGAGLDQGTITVEGSVGNHAARGMKGGTLEIRGNAGAYLASSATGGLVHVKGSAGDYLGGARPGDKFGLLGGTVVVEGDIGERAGERMRRGIVVTRGKFGAAAGSRMVGGTLWTEAGFGPRPGPLLRRGTLIAPKVDELLPTFADCGRHDLVILNILSRYIAKTLGPLAPKPLPPLVRKLAGDRATIGKGEILLTA</sequence>
<dbReference type="InterPro" id="IPR017550">
    <property type="entry name" value="Formylmethanofuran_DH_suC"/>
</dbReference>
<evidence type="ECO:0000313" key="1">
    <source>
        <dbReference type="EMBL" id="AHB49173.1"/>
    </source>
</evidence>
<dbReference type="Gene3D" id="2.160.20.60">
    <property type="entry name" value="Glutamate synthase, alpha subunit, C-terminal domain"/>
    <property type="match status" value="2"/>
</dbReference>
<dbReference type="PANTHER" id="PTHR39673:SF5">
    <property type="entry name" value="TUNGSTEN-CONTAINING FORMYLMETHANOFURAN DEHYDROGENASE 2 SUBUNIT C"/>
    <property type="match status" value="1"/>
</dbReference>
<dbReference type="GO" id="GO:0046914">
    <property type="term" value="F:transition metal ion binding"/>
    <property type="evidence" value="ECO:0007669"/>
    <property type="project" value="InterPro"/>
</dbReference>
<proteinExistence type="predicted"/>
<dbReference type="KEGG" id="hni:W911_13345"/>
<dbReference type="EMBL" id="CP006912">
    <property type="protein sequence ID" value="AHB49173.1"/>
    <property type="molecule type" value="Genomic_DNA"/>
</dbReference>
<dbReference type="RefSeq" id="WP_023787996.1">
    <property type="nucleotide sequence ID" value="NC_022997.1"/>
</dbReference>
<dbReference type="Proteomes" id="UP000018542">
    <property type="component" value="Chromosome"/>
</dbReference>
<dbReference type="STRING" id="1029756.W911_13345"/>
<name>V5SF72_9HYPH</name>
<dbReference type="NCBIfam" id="TIGR03122">
    <property type="entry name" value="one_C_dehyd_C"/>
    <property type="match status" value="1"/>
</dbReference>
<dbReference type="OrthoDB" id="7302713at2"/>
<keyword evidence="2" id="KW-1185">Reference proteome</keyword>